<accession>A0A4R5N9W7</accession>
<evidence type="ECO:0000313" key="2">
    <source>
        <dbReference type="EMBL" id="TDG68838.1"/>
    </source>
</evidence>
<dbReference type="InterPro" id="IPR020471">
    <property type="entry name" value="AKR"/>
</dbReference>
<dbReference type="PRINTS" id="PR00069">
    <property type="entry name" value="ALDKETRDTASE"/>
</dbReference>
<name>A0A4R5N9W7_9LACO</name>
<reference evidence="2 3" key="1">
    <citation type="journal article" date="2019" name="Appl. Microbiol. Biotechnol.">
        <title>Uncovering carbohydrate metabolism through a genotype-phenotype association study of 56 lactic acid bacteria genomes.</title>
        <authorList>
            <person name="Buron-Moles G."/>
            <person name="Chailyan A."/>
            <person name="Dolejs I."/>
            <person name="Forster J."/>
            <person name="Miks M.H."/>
        </authorList>
    </citation>
    <scope>NUCLEOTIDE SEQUENCE [LARGE SCALE GENOMIC DNA]</scope>
    <source>
        <strain evidence="2 3">ATCC 700006</strain>
    </source>
</reference>
<organism evidence="2 3">
    <name type="scientific">Leuconostoc fallax</name>
    <dbReference type="NCBI Taxonomy" id="1251"/>
    <lineage>
        <taxon>Bacteria</taxon>
        <taxon>Bacillati</taxon>
        <taxon>Bacillota</taxon>
        <taxon>Bacilli</taxon>
        <taxon>Lactobacillales</taxon>
        <taxon>Lactobacillaceae</taxon>
        <taxon>Leuconostoc</taxon>
    </lineage>
</organism>
<dbReference type="SUPFAM" id="SSF51430">
    <property type="entry name" value="NAD(P)-linked oxidoreductase"/>
    <property type="match status" value="1"/>
</dbReference>
<feature type="domain" description="NADP-dependent oxidoreductase" evidence="1">
    <location>
        <begin position="16"/>
        <end position="293"/>
    </location>
</feature>
<dbReference type="InterPro" id="IPR050523">
    <property type="entry name" value="AKR_Detox_Biosynth"/>
</dbReference>
<dbReference type="Pfam" id="PF00248">
    <property type="entry name" value="Aldo_ket_red"/>
    <property type="match status" value="1"/>
</dbReference>
<dbReference type="GO" id="GO:0016491">
    <property type="term" value="F:oxidoreductase activity"/>
    <property type="evidence" value="ECO:0007669"/>
    <property type="project" value="InterPro"/>
</dbReference>
<comment type="caution">
    <text evidence="2">The sequence shown here is derived from an EMBL/GenBank/DDBJ whole genome shotgun (WGS) entry which is preliminary data.</text>
</comment>
<dbReference type="InterPro" id="IPR036812">
    <property type="entry name" value="NAD(P)_OxRdtase_dom_sf"/>
</dbReference>
<dbReference type="Proteomes" id="UP000295681">
    <property type="component" value="Unassembled WGS sequence"/>
</dbReference>
<protein>
    <recommendedName>
        <fullName evidence="1">NADP-dependent oxidoreductase domain-containing protein</fullName>
    </recommendedName>
</protein>
<dbReference type="EMBL" id="PUFI01000009">
    <property type="protein sequence ID" value="TDG68838.1"/>
    <property type="molecule type" value="Genomic_DNA"/>
</dbReference>
<dbReference type="PANTHER" id="PTHR43364:SF1">
    <property type="entry name" value="OXIDOREDUCTASE YDHF"/>
    <property type="match status" value="1"/>
</dbReference>
<dbReference type="PANTHER" id="PTHR43364">
    <property type="entry name" value="NADH-SPECIFIC METHYLGLYOXAL REDUCTASE-RELATED"/>
    <property type="match status" value="1"/>
</dbReference>
<keyword evidence="3" id="KW-1185">Reference proteome</keyword>
<dbReference type="GO" id="GO:0005829">
    <property type="term" value="C:cytosol"/>
    <property type="evidence" value="ECO:0007669"/>
    <property type="project" value="TreeGrafter"/>
</dbReference>
<evidence type="ECO:0000259" key="1">
    <source>
        <dbReference type="Pfam" id="PF00248"/>
    </source>
</evidence>
<dbReference type="STRING" id="907931.GCA_000165675_00638"/>
<sequence>MQKIQIGQTDIQASKVALGVMRINDKSASEAQKIVQTAYGNGINFFDTADIYGAGRSSKIFGDALKTTGIARHDIYIQSKSGVILADGQIDGDGLKGPRYDFSKRHLIATVDTELRRLQTDYLDTFLLHRPDALMVLDDVAEAFQQLEQSGKVRYFGVSNMHPGQVTLLQSALSQKLQINQLQFGLKHTNMIDNELHVNVDSTHTLGDNSDILSYSRLNKMTIQAWSPLQYGYFGGVFVDNEQFPELNATLQALAIKYDVTKSSIAVAWILHHPAKIQVTIGTMNVERIVQMTDLDYDLTNQEWYDLYVAAGHDLP</sequence>
<dbReference type="Gene3D" id="3.20.20.100">
    <property type="entry name" value="NADP-dependent oxidoreductase domain"/>
    <property type="match status" value="1"/>
</dbReference>
<dbReference type="AlphaFoldDB" id="A0A4R5N9W7"/>
<evidence type="ECO:0000313" key="3">
    <source>
        <dbReference type="Proteomes" id="UP000295681"/>
    </source>
</evidence>
<dbReference type="RefSeq" id="WP_133264290.1">
    <property type="nucleotide sequence ID" value="NZ_JAGYGP010000002.1"/>
</dbReference>
<gene>
    <name evidence="2" type="ORF">C5L23_000757</name>
</gene>
<dbReference type="InterPro" id="IPR023210">
    <property type="entry name" value="NADP_OxRdtase_dom"/>
</dbReference>
<proteinExistence type="predicted"/>